<dbReference type="GeneID" id="36331305"/>
<dbReference type="SUPFAM" id="SSF54160">
    <property type="entry name" value="Chromo domain-like"/>
    <property type="match status" value="1"/>
</dbReference>
<keyword evidence="3" id="KW-1185">Reference proteome</keyword>
<dbReference type="AlphaFoldDB" id="A0A1X6MUI1"/>
<reference evidence="2 3" key="1">
    <citation type="submission" date="2017-04" db="EMBL/GenBank/DDBJ databases">
        <title>Genome Sequence of the Model Brown-Rot Fungus Postia placenta SB12.</title>
        <authorList>
            <consortium name="DOE Joint Genome Institute"/>
            <person name="Gaskell J."/>
            <person name="Kersten P."/>
            <person name="Larrondo L.F."/>
            <person name="Canessa P."/>
            <person name="Martinez D."/>
            <person name="Hibbett D."/>
            <person name="Schmoll M."/>
            <person name="Kubicek C.P."/>
            <person name="Martinez A.T."/>
            <person name="Yadav J."/>
            <person name="Master E."/>
            <person name="Magnuson J.K."/>
            <person name="James T."/>
            <person name="Yaver D."/>
            <person name="Berka R."/>
            <person name="Labutti K."/>
            <person name="Lipzen A."/>
            <person name="Aerts A."/>
            <person name="Barry K."/>
            <person name="Henrissat B."/>
            <person name="Blanchette R."/>
            <person name="Grigoriev I."/>
            <person name="Cullen D."/>
        </authorList>
    </citation>
    <scope>NUCLEOTIDE SEQUENCE [LARGE SCALE GENOMIC DNA]</scope>
    <source>
        <strain evidence="2 3">MAD-698-R-SB12</strain>
    </source>
</reference>
<dbReference type="RefSeq" id="XP_024336835.1">
    <property type="nucleotide sequence ID" value="XM_024486356.1"/>
</dbReference>
<dbReference type="SUPFAM" id="SSF56399">
    <property type="entry name" value="ADP-ribosylation"/>
    <property type="match status" value="1"/>
</dbReference>
<accession>A0A1X6MUI1</accession>
<dbReference type="OrthoDB" id="9514740at2759"/>
<gene>
    <name evidence="2" type="ORF">POSPLADRAFT_1149862</name>
</gene>
<name>A0A1X6MUI1_9APHY</name>
<dbReference type="Gene3D" id="3.90.228.10">
    <property type="match status" value="1"/>
</dbReference>
<dbReference type="EMBL" id="KZ110601">
    <property type="protein sequence ID" value="OSX60041.1"/>
    <property type="molecule type" value="Genomic_DNA"/>
</dbReference>
<evidence type="ECO:0000256" key="1">
    <source>
        <dbReference type="SAM" id="MobiDB-lite"/>
    </source>
</evidence>
<dbReference type="InterPro" id="IPR016197">
    <property type="entry name" value="Chromo-like_dom_sf"/>
</dbReference>
<evidence type="ECO:0000313" key="2">
    <source>
        <dbReference type="EMBL" id="OSX60041.1"/>
    </source>
</evidence>
<sequence length="663" mass="72948">MSPPYSDTPDSDDQFDDDDPSDNGQWSDDDNGGPDDDLDSGFDSMASDGDGDTDDGSDFGDGNDDDATAYSDGSDVDKLSKQFATANIAAAAPVNRSMNLAATAPVSRAMAKPQNRGGQRMCAVCGIRPAYSQNGKSYPTCGMTCAAKYKPNGSGGGGGRSSNNTATIVILCVVCGKKPAYNHGGKSYPTCGNTCAGIYKAGRFTRLCVICGIRPSYHKNGKNYPTCGLTCAGKYKIATGGGHGSGGTTRLCVLGKYHFCGRTCKKLALKTTPRIMEIPQGHVTWKMVRAKFDNAWKSPNNVAKPTIKHVYKIVESATFTKPYDAYRKRVHNERFRYHGTTRVCQLGNTGHTKLCNSPKCAVCNILKTSFNVTLANPSGAAWSYSSNGTGVMILNKVVLGRVYNVTAFNQVMSLPSGYNSPYDEEQKWLADCILDHRCVRRSWRYLVRWTGYWSPALEIEALEAFKFSTQHVWSLNIVCIICWNNGANGAGARLSTGVAMPVRDNRVRGLRPPATRAPELARSFLTTRVSAFQHYTKLVVKTRLDTVETKIRQIQTLQDDFQEFKDRLPLYVANLTMNCATPLFYPANVPNDQIPAWAKKKSGQLNLSMRWLNSSNCRLYKEMSRLFAASSKFTSSLEYWVMLAYLKKMRCLLNTPTTCTQHV</sequence>
<feature type="compositionally biased region" description="Acidic residues" evidence="1">
    <location>
        <begin position="9"/>
        <end position="40"/>
    </location>
</feature>
<dbReference type="Proteomes" id="UP000194127">
    <property type="component" value="Unassembled WGS sequence"/>
</dbReference>
<protein>
    <submittedName>
        <fullName evidence="2">Uncharacterized protein</fullName>
    </submittedName>
</protein>
<feature type="region of interest" description="Disordered" evidence="1">
    <location>
        <begin position="1"/>
        <end position="74"/>
    </location>
</feature>
<organism evidence="2 3">
    <name type="scientific">Postia placenta MAD-698-R-SB12</name>
    <dbReference type="NCBI Taxonomy" id="670580"/>
    <lineage>
        <taxon>Eukaryota</taxon>
        <taxon>Fungi</taxon>
        <taxon>Dikarya</taxon>
        <taxon>Basidiomycota</taxon>
        <taxon>Agaricomycotina</taxon>
        <taxon>Agaricomycetes</taxon>
        <taxon>Polyporales</taxon>
        <taxon>Adustoporiaceae</taxon>
        <taxon>Rhodonia</taxon>
    </lineage>
</organism>
<proteinExistence type="predicted"/>
<evidence type="ECO:0000313" key="3">
    <source>
        <dbReference type="Proteomes" id="UP000194127"/>
    </source>
</evidence>
<feature type="compositionally biased region" description="Acidic residues" evidence="1">
    <location>
        <begin position="49"/>
        <end position="67"/>
    </location>
</feature>